<accession>A0A1Y6LYU9</accession>
<reference evidence="2 3" key="1">
    <citation type="submission" date="2016-10" db="EMBL/GenBank/DDBJ databases">
        <authorList>
            <person name="Varghese N."/>
        </authorList>
    </citation>
    <scope>NUCLEOTIDE SEQUENCE [LARGE SCALE GENOMIC DNA]</scope>
</reference>
<name>A0A1Y6LYU9_ZYMTR</name>
<dbReference type="EMBL" id="LT882685">
    <property type="protein sequence ID" value="SMY28630.1"/>
    <property type="molecule type" value="Genomic_DNA"/>
</dbReference>
<dbReference type="AlphaFoldDB" id="A0A1Y6LYU9"/>
<evidence type="ECO:0000313" key="3">
    <source>
        <dbReference type="Proteomes" id="UP000215453"/>
    </source>
</evidence>
<evidence type="ECO:0008006" key="4">
    <source>
        <dbReference type="Google" id="ProtNLM"/>
    </source>
</evidence>
<feature type="chain" id="PRO_5012215834" description="Antifungal protein" evidence="1">
    <location>
        <begin position="19"/>
        <end position="71"/>
    </location>
</feature>
<protein>
    <recommendedName>
        <fullName evidence="4">Antifungal protein</fullName>
    </recommendedName>
</protein>
<gene>
    <name evidence="2" type="ORF">ZT1A5_G10075</name>
</gene>
<evidence type="ECO:0000313" key="2">
    <source>
        <dbReference type="EMBL" id="SMY28630.1"/>
    </source>
</evidence>
<sequence>MLLIKVTIVLSMASTAFAGAYCIKPNRAAQNTAGRCYVDPARAYKDCPSDHPCTHDQHPCGYNKRGQMRCT</sequence>
<organism evidence="2 3">
    <name type="scientific">Zymoseptoria tritici ST99CH_1A5</name>
    <dbReference type="NCBI Taxonomy" id="1276529"/>
    <lineage>
        <taxon>Eukaryota</taxon>
        <taxon>Fungi</taxon>
        <taxon>Dikarya</taxon>
        <taxon>Ascomycota</taxon>
        <taxon>Pezizomycotina</taxon>
        <taxon>Dothideomycetes</taxon>
        <taxon>Dothideomycetidae</taxon>
        <taxon>Mycosphaerellales</taxon>
        <taxon>Mycosphaerellaceae</taxon>
        <taxon>Zymoseptoria</taxon>
    </lineage>
</organism>
<feature type="signal peptide" evidence="1">
    <location>
        <begin position="1"/>
        <end position="18"/>
    </location>
</feature>
<dbReference type="Proteomes" id="UP000215453">
    <property type="component" value="Chromosome 10"/>
</dbReference>
<keyword evidence="1" id="KW-0732">Signal</keyword>
<evidence type="ECO:0000256" key="1">
    <source>
        <dbReference type="SAM" id="SignalP"/>
    </source>
</evidence>
<proteinExistence type="predicted"/>